<evidence type="ECO:0000259" key="5">
    <source>
        <dbReference type="SMART" id="SM00563"/>
    </source>
</evidence>
<dbReference type="CDD" id="cd07989">
    <property type="entry name" value="LPLAT_AGPAT-like"/>
    <property type="match status" value="1"/>
</dbReference>
<evidence type="ECO:0000256" key="3">
    <source>
        <dbReference type="ARBA" id="ARBA00023315"/>
    </source>
</evidence>
<evidence type="ECO:0000256" key="4">
    <source>
        <dbReference type="SAM" id="Phobius"/>
    </source>
</evidence>
<evidence type="ECO:0000313" key="6">
    <source>
        <dbReference type="EMBL" id="CRH06196.1"/>
    </source>
</evidence>
<reference evidence="6" key="1">
    <citation type="submission" date="2015-04" db="EMBL/GenBank/DDBJ databases">
        <authorList>
            <person name="Syromyatnikov M.Y."/>
            <person name="Popov V.N."/>
        </authorList>
    </citation>
    <scope>NUCLEOTIDE SEQUENCE</scope>
    <source>
        <strain evidence="6">MO-1</strain>
    </source>
</reference>
<organism evidence="6">
    <name type="scientific">Magnetococcus massalia (strain MO-1)</name>
    <dbReference type="NCBI Taxonomy" id="451514"/>
    <lineage>
        <taxon>Bacteria</taxon>
        <taxon>Pseudomonadati</taxon>
        <taxon>Pseudomonadota</taxon>
        <taxon>Magnetococcia</taxon>
        <taxon>Magnetococcales</taxon>
        <taxon>Magnetococcaceae</taxon>
        <taxon>Magnetococcus</taxon>
    </lineage>
</organism>
<dbReference type="GO" id="GO:0003841">
    <property type="term" value="F:1-acylglycerol-3-phosphate O-acyltransferase activity"/>
    <property type="evidence" value="ECO:0007669"/>
    <property type="project" value="UniProtKB-EC"/>
</dbReference>
<name>A0A1S7LKA2_MAGMO</name>
<accession>A0A1S7LKA2</accession>
<protein>
    <submittedName>
        <fullName evidence="6">Putative 1-acyl-sn-glycerol-3-phosphate acyltransferase</fullName>
        <ecNumber evidence="6">2.3.1.51</ecNumber>
    </submittedName>
</protein>
<keyword evidence="3 6" id="KW-0012">Acyltransferase</keyword>
<keyword evidence="4" id="KW-0812">Transmembrane</keyword>
<keyword evidence="2 6" id="KW-0808">Transferase</keyword>
<dbReference type="PANTHER" id="PTHR10434">
    <property type="entry name" value="1-ACYL-SN-GLYCEROL-3-PHOSPHATE ACYLTRANSFERASE"/>
    <property type="match status" value="1"/>
</dbReference>
<evidence type="ECO:0000256" key="2">
    <source>
        <dbReference type="ARBA" id="ARBA00022679"/>
    </source>
</evidence>
<sequence>MLWLRSALFAIMFWLGVLTFGLLITIMWPITPLTFRRKMATYWARYNSLMLRLCCNLRHEIQGLENLPPAPFVIVSKHQSAWETITMHQMFPPFGWALKKSLKYIPIFGWALAATGQIFINRSKGTEAIRALQKEGVKALEQGLCMIIFPEGTRVAEGEVGDYKPGGVMMAMAAKVPIVPVAHDAGYYWPKAGFVKKPGTIRVRIGRPIETVNVLKSARKQLGIDTKEKIESMMDEIRQERGSSTPN</sequence>
<keyword evidence="4" id="KW-0472">Membrane</keyword>
<dbReference type="EC" id="2.3.1.51" evidence="6"/>
<feature type="domain" description="Phospholipid/glycerol acyltransferase" evidence="5">
    <location>
        <begin position="72"/>
        <end position="186"/>
    </location>
</feature>
<evidence type="ECO:0000256" key="1">
    <source>
        <dbReference type="ARBA" id="ARBA00005189"/>
    </source>
</evidence>
<dbReference type="SUPFAM" id="SSF69593">
    <property type="entry name" value="Glycerol-3-phosphate (1)-acyltransferase"/>
    <property type="match status" value="1"/>
</dbReference>
<dbReference type="InterPro" id="IPR002123">
    <property type="entry name" value="Plipid/glycerol_acylTrfase"/>
</dbReference>
<dbReference type="AlphaFoldDB" id="A0A1S7LKA2"/>
<feature type="transmembrane region" description="Helical" evidence="4">
    <location>
        <begin position="6"/>
        <end position="30"/>
    </location>
</feature>
<dbReference type="SMART" id="SM00563">
    <property type="entry name" value="PlsC"/>
    <property type="match status" value="1"/>
</dbReference>
<keyword evidence="4" id="KW-1133">Transmembrane helix</keyword>
<gene>
    <name evidence="6" type="ORF">MAGMO_2023</name>
</gene>
<proteinExistence type="predicted"/>
<comment type="pathway">
    <text evidence="1">Lipid metabolism.</text>
</comment>
<dbReference type="PANTHER" id="PTHR10434:SF40">
    <property type="entry name" value="1-ACYL-SN-GLYCEROL-3-PHOSPHATE ACYLTRANSFERASE"/>
    <property type="match status" value="1"/>
</dbReference>
<dbReference type="EMBL" id="LO017727">
    <property type="protein sequence ID" value="CRH06196.1"/>
    <property type="molecule type" value="Genomic_DNA"/>
</dbReference>
<dbReference type="Pfam" id="PF01553">
    <property type="entry name" value="Acyltransferase"/>
    <property type="match status" value="1"/>
</dbReference>
<dbReference type="GO" id="GO:0006654">
    <property type="term" value="P:phosphatidic acid biosynthetic process"/>
    <property type="evidence" value="ECO:0007669"/>
    <property type="project" value="TreeGrafter"/>
</dbReference>